<dbReference type="EMBL" id="BLXT01002056">
    <property type="protein sequence ID" value="GFN90702.1"/>
    <property type="molecule type" value="Genomic_DNA"/>
</dbReference>
<accession>A0AAV3Z7V8</accession>
<proteinExistence type="predicted"/>
<keyword evidence="1" id="KW-0695">RNA-directed DNA polymerase</keyword>
<evidence type="ECO:0000313" key="2">
    <source>
        <dbReference type="Proteomes" id="UP000735302"/>
    </source>
</evidence>
<protein>
    <submittedName>
        <fullName evidence="1">RNA-directed DNA polymerase from</fullName>
    </submittedName>
</protein>
<sequence>MSARRHREAAGRSRAAGRGHLYRCRALVQALGGSRSECVGEAVLLSDYLLKTERVRTVVQWIPSHVGVLGNEIADGLADMPQPRKPLTLSDVRSISQRGTAKLWNAAQLSNDERLPHFYEACKAGDYLQSLPRSDAVQIFCARVKHKLLLADLARHGWSAITACHLCGEHEETVQHV</sequence>
<gene>
    <name evidence="1" type="ORF">PoB_001720800</name>
</gene>
<evidence type="ECO:0000313" key="1">
    <source>
        <dbReference type="EMBL" id="GFN90702.1"/>
    </source>
</evidence>
<organism evidence="1 2">
    <name type="scientific">Plakobranchus ocellatus</name>
    <dbReference type="NCBI Taxonomy" id="259542"/>
    <lineage>
        <taxon>Eukaryota</taxon>
        <taxon>Metazoa</taxon>
        <taxon>Spiralia</taxon>
        <taxon>Lophotrochozoa</taxon>
        <taxon>Mollusca</taxon>
        <taxon>Gastropoda</taxon>
        <taxon>Heterobranchia</taxon>
        <taxon>Euthyneura</taxon>
        <taxon>Panpulmonata</taxon>
        <taxon>Sacoglossa</taxon>
        <taxon>Placobranchoidea</taxon>
        <taxon>Plakobranchidae</taxon>
        <taxon>Plakobranchus</taxon>
    </lineage>
</organism>
<keyword evidence="1" id="KW-0808">Transferase</keyword>
<comment type="caution">
    <text evidence="1">The sequence shown here is derived from an EMBL/GenBank/DDBJ whole genome shotgun (WGS) entry which is preliminary data.</text>
</comment>
<keyword evidence="2" id="KW-1185">Reference proteome</keyword>
<name>A0AAV3Z7V8_9GAST</name>
<reference evidence="1 2" key="1">
    <citation type="journal article" date="2021" name="Elife">
        <title>Chloroplast acquisition without the gene transfer in kleptoplastic sea slugs, Plakobranchus ocellatus.</title>
        <authorList>
            <person name="Maeda T."/>
            <person name="Takahashi S."/>
            <person name="Yoshida T."/>
            <person name="Shimamura S."/>
            <person name="Takaki Y."/>
            <person name="Nagai Y."/>
            <person name="Toyoda A."/>
            <person name="Suzuki Y."/>
            <person name="Arimoto A."/>
            <person name="Ishii H."/>
            <person name="Satoh N."/>
            <person name="Nishiyama T."/>
            <person name="Hasebe M."/>
            <person name="Maruyama T."/>
            <person name="Minagawa J."/>
            <person name="Obokata J."/>
            <person name="Shigenobu S."/>
        </authorList>
    </citation>
    <scope>NUCLEOTIDE SEQUENCE [LARGE SCALE GENOMIC DNA]</scope>
</reference>
<dbReference type="AlphaFoldDB" id="A0AAV3Z7V8"/>
<dbReference type="GO" id="GO:0003964">
    <property type="term" value="F:RNA-directed DNA polymerase activity"/>
    <property type="evidence" value="ECO:0007669"/>
    <property type="project" value="UniProtKB-KW"/>
</dbReference>
<keyword evidence="1" id="KW-0548">Nucleotidyltransferase</keyword>
<dbReference type="Proteomes" id="UP000735302">
    <property type="component" value="Unassembled WGS sequence"/>
</dbReference>